<dbReference type="Gene3D" id="3.30.428.10">
    <property type="entry name" value="HIT-like"/>
    <property type="match status" value="1"/>
</dbReference>
<dbReference type="PRINTS" id="PR00332">
    <property type="entry name" value="HISTRIAD"/>
</dbReference>
<dbReference type="InterPro" id="IPR001310">
    <property type="entry name" value="Histidine_triad_HIT"/>
</dbReference>
<dbReference type="GO" id="GO:0009117">
    <property type="term" value="P:nucleotide metabolic process"/>
    <property type="evidence" value="ECO:0007669"/>
    <property type="project" value="TreeGrafter"/>
</dbReference>
<reference evidence="5" key="1">
    <citation type="submission" date="2018-01" db="EMBL/GenBank/DDBJ databases">
        <authorList>
            <person name="Regsiter A."/>
            <person name="William W."/>
        </authorList>
    </citation>
    <scope>NUCLEOTIDE SEQUENCE</scope>
    <source>
        <strain evidence="5">TRIP AH-1</strain>
    </source>
</reference>
<feature type="domain" description="HIT" evidence="4">
    <location>
        <begin position="5"/>
        <end position="112"/>
    </location>
</feature>
<dbReference type="Pfam" id="PF01230">
    <property type="entry name" value="HIT"/>
    <property type="match status" value="1"/>
</dbReference>
<dbReference type="InterPro" id="IPR036265">
    <property type="entry name" value="HIT-like_sf"/>
</dbReference>
<feature type="active site" description="Tele-AMP-histidine intermediate" evidence="1">
    <location>
        <position position="99"/>
    </location>
</feature>
<sequence length="138" mass="15659">MDDCIFCKIVRGEIPCFKVYEDRKVFAFEDINPVSKGHTLVIAKRHSQNLWEIEEEDLTSVQLASKKIALAIKKALDPVGIACMQLNGRGVNQMVMHYHLHLIPRSADEPELTLTSWELRKGDMEAIKKIAERIASAI</sequence>
<dbReference type="CDD" id="cd01277">
    <property type="entry name" value="HINT_subgroup"/>
    <property type="match status" value="1"/>
</dbReference>
<accession>A0A445MTR2</accession>
<proteinExistence type="predicted"/>
<evidence type="ECO:0000259" key="4">
    <source>
        <dbReference type="PROSITE" id="PS51084"/>
    </source>
</evidence>
<dbReference type="PANTHER" id="PTHR46648:SF1">
    <property type="entry name" value="ADENOSINE 5'-MONOPHOSPHORAMIDASE HNT1"/>
    <property type="match status" value="1"/>
</dbReference>
<evidence type="ECO:0000256" key="1">
    <source>
        <dbReference type="PIRSR" id="PIRSR601310-1"/>
    </source>
</evidence>
<feature type="short sequence motif" description="Histidine triad motif" evidence="2 3">
    <location>
        <begin position="97"/>
        <end position="101"/>
    </location>
</feature>
<dbReference type="InterPro" id="IPR039384">
    <property type="entry name" value="HINT"/>
</dbReference>
<organism evidence="5">
    <name type="scientific">uncultured Desulfobacterium sp</name>
    <dbReference type="NCBI Taxonomy" id="201089"/>
    <lineage>
        <taxon>Bacteria</taxon>
        <taxon>Pseudomonadati</taxon>
        <taxon>Thermodesulfobacteriota</taxon>
        <taxon>Desulfobacteria</taxon>
        <taxon>Desulfobacterales</taxon>
        <taxon>Desulfobacteriaceae</taxon>
        <taxon>Desulfobacterium</taxon>
        <taxon>environmental samples</taxon>
    </lineage>
</organism>
<gene>
    <name evidence="5" type="ORF">PITCH_A1530032</name>
</gene>
<evidence type="ECO:0000313" key="5">
    <source>
        <dbReference type="EMBL" id="SPD72802.1"/>
    </source>
</evidence>
<dbReference type="GO" id="GO:0003824">
    <property type="term" value="F:catalytic activity"/>
    <property type="evidence" value="ECO:0007669"/>
    <property type="project" value="InterPro"/>
</dbReference>
<protein>
    <submittedName>
        <fullName evidence="5">Histidine triad (HIT) protein</fullName>
    </submittedName>
</protein>
<dbReference type="PANTHER" id="PTHR46648">
    <property type="entry name" value="HIT FAMILY PROTEIN 1"/>
    <property type="match status" value="1"/>
</dbReference>
<dbReference type="PROSITE" id="PS51084">
    <property type="entry name" value="HIT_2"/>
    <property type="match status" value="1"/>
</dbReference>
<evidence type="ECO:0000256" key="3">
    <source>
        <dbReference type="PROSITE-ProRule" id="PRU00464"/>
    </source>
</evidence>
<name>A0A445MTR2_9BACT</name>
<dbReference type="AlphaFoldDB" id="A0A445MTR2"/>
<dbReference type="SUPFAM" id="SSF54197">
    <property type="entry name" value="HIT-like"/>
    <property type="match status" value="1"/>
</dbReference>
<dbReference type="EMBL" id="OJIN01000061">
    <property type="protein sequence ID" value="SPD72802.1"/>
    <property type="molecule type" value="Genomic_DNA"/>
</dbReference>
<dbReference type="InterPro" id="IPR011146">
    <property type="entry name" value="HIT-like"/>
</dbReference>
<evidence type="ECO:0000256" key="2">
    <source>
        <dbReference type="PIRSR" id="PIRSR601310-3"/>
    </source>
</evidence>